<comment type="catalytic activity">
    <reaction evidence="10">
        <text>D-fructose + ATP = D-fructose 6-phosphate + ADP + H(+)</text>
        <dbReference type="Rhea" id="RHEA:16125"/>
        <dbReference type="ChEBI" id="CHEBI:15378"/>
        <dbReference type="ChEBI" id="CHEBI:30616"/>
        <dbReference type="ChEBI" id="CHEBI:37721"/>
        <dbReference type="ChEBI" id="CHEBI:61527"/>
        <dbReference type="ChEBI" id="CHEBI:456216"/>
        <dbReference type="EC" id="2.7.1.1"/>
    </reaction>
    <physiologicalReaction direction="left-to-right" evidence="10">
        <dbReference type="Rhea" id="RHEA:16126"/>
    </physiologicalReaction>
</comment>
<dbReference type="PANTHER" id="PTHR19443:SF16">
    <property type="entry name" value="HEXOKINASE TYPE 1-RELATED"/>
    <property type="match status" value="1"/>
</dbReference>
<comment type="catalytic activity">
    <reaction evidence="9">
        <text>a D-hexose + ATP = a D-hexose 6-phosphate + ADP + H(+)</text>
        <dbReference type="Rhea" id="RHEA:22740"/>
        <dbReference type="ChEBI" id="CHEBI:4194"/>
        <dbReference type="ChEBI" id="CHEBI:15378"/>
        <dbReference type="ChEBI" id="CHEBI:30616"/>
        <dbReference type="ChEBI" id="CHEBI:229467"/>
        <dbReference type="ChEBI" id="CHEBI:456216"/>
        <dbReference type="EC" id="2.7.1.1"/>
    </reaction>
    <physiologicalReaction direction="left-to-right" evidence="9">
        <dbReference type="Rhea" id="RHEA:22741"/>
    </physiologicalReaction>
</comment>
<dbReference type="GO" id="GO:0006096">
    <property type="term" value="P:glycolytic process"/>
    <property type="evidence" value="ECO:0007669"/>
    <property type="project" value="UniProtKB-UniPathway"/>
</dbReference>
<evidence type="ECO:0000256" key="2">
    <source>
        <dbReference type="ARBA" id="ARBA00005028"/>
    </source>
</evidence>
<dbReference type="Gene3D" id="3.40.367.20">
    <property type="match status" value="1"/>
</dbReference>
<dbReference type="PANTHER" id="PTHR19443">
    <property type="entry name" value="HEXOKINASE"/>
    <property type="match status" value="1"/>
</dbReference>
<dbReference type="UniPathway" id="UPA00109">
    <property type="reaction ID" value="UER00180"/>
</dbReference>
<evidence type="ECO:0000313" key="14">
    <source>
        <dbReference type="EMBL" id="CAD8466672.1"/>
    </source>
</evidence>
<reference evidence="14" key="1">
    <citation type="submission" date="2021-01" db="EMBL/GenBank/DDBJ databases">
        <authorList>
            <person name="Corre E."/>
            <person name="Pelletier E."/>
            <person name="Niang G."/>
            <person name="Scheremetjew M."/>
            <person name="Finn R."/>
            <person name="Kale V."/>
            <person name="Holt S."/>
            <person name="Cochrane G."/>
            <person name="Meng A."/>
            <person name="Brown T."/>
            <person name="Cohen L."/>
        </authorList>
    </citation>
    <scope>NUCLEOTIDE SEQUENCE</scope>
    <source>
        <strain evidence="14">CCMP325</strain>
    </source>
</reference>
<evidence type="ECO:0000256" key="3">
    <source>
        <dbReference type="ARBA" id="ARBA00009225"/>
    </source>
</evidence>
<dbReference type="SUPFAM" id="SSF53067">
    <property type="entry name" value="Actin-like ATPase domain"/>
    <property type="match status" value="2"/>
</dbReference>
<dbReference type="EC" id="2.7.1.-" evidence="11"/>
<dbReference type="GO" id="GO:0005536">
    <property type="term" value="F:D-glucose binding"/>
    <property type="evidence" value="ECO:0007669"/>
    <property type="project" value="InterPro"/>
</dbReference>
<evidence type="ECO:0000259" key="13">
    <source>
        <dbReference type="Pfam" id="PF03727"/>
    </source>
</evidence>
<comment type="similarity">
    <text evidence="3 11">Belongs to the hexokinase family.</text>
</comment>
<proteinExistence type="inferred from homology"/>
<dbReference type="GO" id="GO:0005739">
    <property type="term" value="C:mitochondrion"/>
    <property type="evidence" value="ECO:0007669"/>
    <property type="project" value="TreeGrafter"/>
</dbReference>
<dbReference type="PROSITE" id="PS00378">
    <property type="entry name" value="HEXOKINASE_1"/>
    <property type="match status" value="1"/>
</dbReference>
<dbReference type="InterPro" id="IPR019807">
    <property type="entry name" value="Hexokinase_BS"/>
</dbReference>
<evidence type="ECO:0000259" key="12">
    <source>
        <dbReference type="Pfam" id="PF00349"/>
    </source>
</evidence>
<dbReference type="Gene3D" id="3.30.420.40">
    <property type="match status" value="1"/>
</dbReference>
<comment type="pathway">
    <text evidence="2">Carbohydrate metabolism; hexose metabolism.</text>
</comment>
<protein>
    <recommendedName>
        <fullName evidence="11">Phosphotransferase</fullName>
        <ecNumber evidence="11">2.7.1.-</ecNumber>
    </recommendedName>
</protein>
<organism evidence="14">
    <name type="scientific">Hanusia phi</name>
    <dbReference type="NCBI Taxonomy" id="3032"/>
    <lineage>
        <taxon>Eukaryota</taxon>
        <taxon>Cryptophyceae</taxon>
        <taxon>Pyrenomonadales</taxon>
        <taxon>Geminigeraceae</taxon>
        <taxon>Hanusia</taxon>
    </lineage>
</organism>
<evidence type="ECO:0000256" key="9">
    <source>
        <dbReference type="ARBA" id="ARBA00044613"/>
    </source>
</evidence>
<dbReference type="AlphaFoldDB" id="A0A7S0H5D3"/>
<dbReference type="GO" id="GO:0008865">
    <property type="term" value="F:fructokinase activity"/>
    <property type="evidence" value="ECO:0007669"/>
    <property type="project" value="TreeGrafter"/>
</dbReference>
<evidence type="ECO:0000256" key="5">
    <source>
        <dbReference type="ARBA" id="ARBA00022741"/>
    </source>
</evidence>
<dbReference type="FunFam" id="3.30.420.40:FF:000034">
    <property type="entry name" value="Phosphotransferase"/>
    <property type="match status" value="1"/>
</dbReference>
<feature type="domain" description="Hexokinase C-terminal" evidence="13">
    <location>
        <begin position="257"/>
        <end position="504"/>
    </location>
</feature>
<dbReference type="InterPro" id="IPR001312">
    <property type="entry name" value="Hexokinase"/>
</dbReference>
<comment type="pathway">
    <text evidence="1">Carbohydrate degradation; glycolysis; D-glyceraldehyde 3-phosphate and glycerone phosphate from D-glucose: step 1/4.</text>
</comment>
<accession>A0A7S0H5D3</accession>
<dbReference type="InterPro" id="IPR022672">
    <property type="entry name" value="Hexokinase_N"/>
</dbReference>
<dbReference type="GO" id="GO:0001678">
    <property type="term" value="P:intracellular glucose homeostasis"/>
    <property type="evidence" value="ECO:0007669"/>
    <property type="project" value="InterPro"/>
</dbReference>
<dbReference type="GO" id="GO:0005524">
    <property type="term" value="F:ATP binding"/>
    <property type="evidence" value="ECO:0007669"/>
    <property type="project" value="UniProtKB-UniRule"/>
</dbReference>
<keyword evidence="5 11" id="KW-0547">Nucleotide-binding</keyword>
<dbReference type="GO" id="GO:0005829">
    <property type="term" value="C:cytosol"/>
    <property type="evidence" value="ECO:0007669"/>
    <property type="project" value="TreeGrafter"/>
</dbReference>
<name>A0A7S0H5D3_9CRYP</name>
<dbReference type="Pfam" id="PF03727">
    <property type="entry name" value="Hexokinase_2"/>
    <property type="match status" value="1"/>
</dbReference>
<keyword evidence="4 11" id="KW-0808">Transferase</keyword>
<evidence type="ECO:0000256" key="11">
    <source>
        <dbReference type="RuleBase" id="RU362007"/>
    </source>
</evidence>
<dbReference type="InterPro" id="IPR043129">
    <property type="entry name" value="ATPase_NBD"/>
</dbReference>
<evidence type="ECO:0000256" key="1">
    <source>
        <dbReference type="ARBA" id="ARBA00004888"/>
    </source>
</evidence>
<dbReference type="GO" id="GO:0006006">
    <property type="term" value="P:glucose metabolic process"/>
    <property type="evidence" value="ECO:0007669"/>
    <property type="project" value="TreeGrafter"/>
</dbReference>
<keyword evidence="8 11" id="KW-0324">Glycolysis</keyword>
<sequence>MVKARLHRQMRTFRLVFAACLLLSVFGTAKCGIPIIGGILNAIAKRKQPDPAVRAALESIEKQFSLDSEKLFKIKEEMVHQMKAGLQKNGNSPMLMLPTHLRKLPSGGEQGSFLALDLGGTNFRVLKVNLQGHGKVDVKQAKHRIAESMMYAPGKELFSFFAEKVKEMVPEAVGKDCPRVPLGFTFSFPVQQSAINVGRLVRWTKGFTCPDVVGEDVVALLQQALDDHDVNVEVVALVNDTPGTMFAGAYKNPKVAAGLILGTGTNLCFKQSVSKASKLYEAPASSSRPSVVTWFQAPYAGKHEEQIINTEWGGFDSTMRVLPLLAYDVMLDAKSVNPGEHLYEKMISGMFLGELVRLVASELIAKELLFEGQVYDCFIKPGTFTTEVMSKLECNNNMNNCKKILREIGIDKVSNQDVDVLKKICSFVSSRAARLTAAGLAAVAEYLNKCDDCLVAVDGTLFLKYPKLEGRIESSLRELLGAKMGVRFLPASDGSGVGAALAAAAATQGA</sequence>
<gene>
    <name evidence="14" type="ORF">HPHI1048_LOCUS927</name>
</gene>
<evidence type="ECO:0000256" key="10">
    <source>
        <dbReference type="ARBA" id="ARBA00047905"/>
    </source>
</evidence>
<evidence type="ECO:0000256" key="8">
    <source>
        <dbReference type="ARBA" id="ARBA00023152"/>
    </source>
</evidence>
<dbReference type="Pfam" id="PF00349">
    <property type="entry name" value="Hexokinase_1"/>
    <property type="match status" value="1"/>
</dbReference>
<dbReference type="EMBL" id="HBEO01001319">
    <property type="protein sequence ID" value="CAD8466672.1"/>
    <property type="molecule type" value="Transcribed_RNA"/>
</dbReference>
<dbReference type="GO" id="GO:0004340">
    <property type="term" value="F:glucokinase activity"/>
    <property type="evidence" value="ECO:0007669"/>
    <property type="project" value="TreeGrafter"/>
</dbReference>
<keyword evidence="7 11" id="KW-0067">ATP-binding</keyword>
<feature type="domain" description="Hexokinase N-terminal" evidence="12">
    <location>
        <begin position="57"/>
        <end position="250"/>
    </location>
</feature>
<keyword evidence="6 11" id="KW-0418">Kinase</keyword>
<evidence type="ECO:0000256" key="4">
    <source>
        <dbReference type="ARBA" id="ARBA00022679"/>
    </source>
</evidence>
<dbReference type="PRINTS" id="PR00475">
    <property type="entry name" value="HEXOKINASE"/>
</dbReference>
<dbReference type="InterPro" id="IPR022673">
    <property type="entry name" value="Hexokinase_C"/>
</dbReference>
<dbReference type="PROSITE" id="PS51748">
    <property type="entry name" value="HEXOKINASE_2"/>
    <property type="match status" value="1"/>
</dbReference>
<evidence type="ECO:0000256" key="7">
    <source>
        <dbReference type="ARBA" id="ARBA00022840"/>
    </source>
</evidence>
<evidence type="ECO:0000256" key="6">
    <source>
        <dbReference type="ARBA" id="ARBA00022777"/>
    </source>
</evidence>